<dbReference type="RefSeq" id="WP_345824954.1">
    <property type="nucleotide sequence ID" value="NZ_JBDIML010000003.1"/>
</dbReference>
<keyword evidence="4 6" id="KW-1133">Transmembrane helix</keyword>
<feature type="transmembrane region" description="Helical" evidence="6">
    <location>
        <begin position="103"/>
        <end position="126"/>
    </location>
</feature>
<evidence type="ECO:0000256" key="3">
    <source>
        <dbReference type="ARBA" id="ARBA00022692"/>
    </source>
</evidence>
<dbReference type="PANTHER" id="PTHR23531">
    <property type="entry name" value="QUINOLENE RESISTANCE PROTEIN NORA"/>
    <property type="match status" value="1"/>
</dbReference>
<dbReference type="InterPro" id="IPR011701">
    <property type="entry name" value="MFS"/>
</dbReference>
<dbReference type="SUPFAM" id="SSF103473">
    <property type="entry name" value="MFS general substrate transporter"/>
    <property type="match status" value="1"/>
</dbReference>
<feature type="transmembrane region" description="Helical" evidence="6">
    <location>
        <begin position="236"/>
        <end position="261"/>
    </location>
</feature>
<organism evidence="8 9">
    <name type="scientific">Ornithinibacillus xuwenensis</name>
    <dbReference type="NCBI Taxonomy" id="3144668"/>
    <lineage>
        <taxon>Bacteria</taxon>
        <taxon>Bacillati</taxon>
        <taxon>Bacillota</taxon>
        <taxon>Bacilli</taxon>
        <taxon>Bacillales</taxon>
        <taxon>Bacillaceae</taxon>
        <taxon>Ornithinibacillus</taxon>
    </lineage>
</organism>
<feature type="transmembrane region" description="Helical" evidence="6">
    <location>
        <begin position="365"/>
        <end position="383"/>
    </location>
</feature>
<feature type="transmembrane region" description="Helical" evidence="6">
    <location>
        <begin position="273"/>
        <end position="292"/>
    </location>
</feature>
<evidence type="ECO:0000313" key="8">
    <source>
        <dbReference type="EMBL" id="MEN2767479.1"/>
    </source>
</evidence>
<dbReference type="Gene3D" id="1.20.1250.20">
    <property type="entry name" value="MFS general substrate transporter like domains"/>
    <property type="match status" value="1"/>
</dbReference>
<accession>A0ABU9XK35</accession>
<feature type="transmembrane region" description="Helical" evidence="6">
    <location>
        <begin position="209"/>
        <end position="230"/>
    </location>
</feature>
<dbReference type="CDD" id="cd17489">
    <property type="entry name" value="MFS_YfcJ_like"/>
    <property type="match status" value="1"/>
</dbReference>
<dbReference type="EMBL" id="JBDIML010000003">
    <property type="protein sequence ID" value="MEN2767479.1"/>
    <property type="molecule type" value="Genomic_DNA"/>
</dbReference>
<name>A0ABU9XK35_9BACI</name>
<protein>
    <submittedName>
        <fullName evidence="8">MFS transporter</fullName>
    </submittedName>
</protein>
<keyword evidence="3 6" id="KW-0812">Transmembrane</keyword>
<feature type="transmembrane region" description="Helical" evidence="6">
    <location>
        <begin position="48"/>
        <end position="67"/>
    </location>
</feature>
<dbReference type="Pfam" id="PF07690">
    <property type="entry name" value="MFS_1"/>
    <property type="match status" value="1"/>
</dbReference>
<evidence type="ECO:0000259" key="7">
    <source>
        <dbReference type="PROSITE" id="PS50850"/>
    </source>
</evidence>
<dbReference type="PANTHER" id="PTHR23531:SF2">
    <property type="entry name" value="PERMEASE"/>
    <property type="match status" value="1"/>
</dbReference>
<feature type="transmembrane region" description="Helical" evidence="6">
    <location>
        <begin position="138"/>
        <end position="163"/>
    </location>
</feature>
<keyword evidence="9" id="KW-1185">Reference proteome</keyword>
<evidence type="ECO:0000256" key="5">
    <source>
        <dbReference type="ARBA" id="ARBA00023136"/>
    </source>
</evidence>
<feature type="transmembrane region" description="Helical" evidence="6">
    <location>
        <begin position="21"/>
        <end position="42"/>
    </location>
</feature>
<comment type="subcellular location">
    <subcellularLocation>
        <location evidence="1">Cell membrane</location>
        <topology evidence="1">Multi-pass membrane protein</topology>
    </subcellularLocation>
</comment>
<comment type="caution">
    <text evidence="8">The sequence shown here is derived from an EMBL/GenBank/DDBJ whole genome shotgun (WGS) entry which is preliminary data.</text>
</comment>
<evidence type="ECO:0000256" key="1">
    <source>
        <dbReference type="ARBA" id="ARBA00004651"/>
    </source>
</evidence>
<dbReference type="InterPro" id="IPR052714">
    <property type="entry name" value="MFS_Exporter"/>
</dbReference>
<evidence type="ECO:0000256" key="6">
    <source>
        <dbReference type="SAM" id="Phobius"/>
    </source>
</evidence>
<keyword evidence="5 6" id="KW-0472">Membrane</keyword>
<evidence type="ECO:0000256" key="4">
    <source>
        <dbReference type="ARBA" id="ARBA00022989"/>
    </source>
</evidence>
<dbReference type="Proteomes" id="UP001444625">
    <property type="component" value="Unassembled WGS sequence"/>
</dbReference>
<sequence length="395" mass="42856">MSNHKNKIWTKDFVNISLTQFIVFVAFYTLLTTLPIFVLTVLDGSEAQGGLVVTSMLTAAIIIRPFSGKLLEKVGKRNGLIWSTVLFTATMFFYAGIDSFLVLMILRFIHGLSFGVLTTATSAIAADVVPEERRGAGLGYFAMSMNIAMVVGPFLGLTLIQYISFESMFIIISLFMAIGAICALQVHVTNEMEQEELEEGKKFSIHELIEVRAVPIAIISLFVGIAYSSILSYVSVFANALDLASVASYFFVVFAIVMIISRPSLGQLFDVRGPSYVIIPCLVVFSIGLILLSITNNAWLFLIAAAVIGLGSGSLLPSFQTMCIQTAKKGRSGHATATFFIFWDIGIATGSYVLGLIVAMFSFQVLYLVCAGLLVVVLGLFIVQQASERSKTNAA</sequence>
<feature type="transmembrane region" description="Helical" evidence="6">
    <location>
        <begin position="79"/>
        <end position="97"/>
    </location>
</feature>
<reference evidence="8 9" key="1">
    <citation type="submission" date="2024-05" db="EMBL/GenBank/DDBJ databases">
        <authorList>
            <person name="Haq I."/>
            <person name="Ullah Z."/>
            <person name="Ahmad R."/>
            <person name="Li M."/>
            <person name="Tong Y."/>
        </authorList>
    </citation>
    <scope>NUCLEOTIDE SEQUENCE [LARGE SCALE GENOMIC DNA]</scope>
    <source>
        <strain evidence="8 9">16A2E</strain>
    </source>
</reference>
<feature type="transmembrane region" description="Helical" evidence="6">
    <location>
        <begin position="169"/>
        <end position="188"/>
    </location>
</feature>
<gene>
    <name evidence="8" type="ORF">ABC228_09785</name>
</gene>
<keyword evidence="2" id="KW-0813">Transport</keyword>
<feature type="transmembrane region" description="Helical" evidence="6">
    <location>
        <begin position="337"/>
        <end position="359"/>
    </location>
</feature>
<dbReference type="InterPro" id="IPR036259">
    <property type="entry name" value="MFS_trans_sf"/>
</dbReference>
<evidence type="ECO:0000313" key="9">
    <source>
        <dbReference type="Proteomes" id="UP001444625"/>
    </source>
</evidence>
<dbReference type="PROSITE" id="PS50850">
    <property type="entry name" value="MFS"/>
    <property type="match status" value="1"/>
</dbReference>
<evidence type="ECO:0000256" key="2">
    <source>
        <dbReference type="ARBA" id="ARBA00022448"/>
    </source>
</evidence>
<feature type="transmembrane region" description="Helical" evidence="6">
    <location>
        <begin position="298"/>
        <end position="316"/>
    </location>
</feature>
<dbReference type="InterPro" id="IPR020846">
    <property type="entry name" value="MFS_dom"/>
</dbReference>
<proteinExistence type="predicted"/>
<feature type="domain" description="Major facilitator superfamily (MFS) profile" evidence="7">
    <location>
        <begin position="12"/>
        <end position="389"/>
    </location>
</feature>